<evidence type="ECO:0000313" key="2">
    <source>
        <dbReference type="EMBL" id="KAJ6801294.1"/>
    </source>
</evidence>
<gene>
    <name evidence="2" type="ORF">M6B38_198385</name>
    <name evidence="3" type="ORF">M6B38_276660</name>
</gene>
<dbReference type="GO" id="GO:0005524">
    <property type="term" value="F:ATP binding"/>
    <property type="evidence" value="ECO:0007669"/>
    <property type="project" value="InterPro"/>
</dbReference>
<dbReference type="PANTHER" id="PTHR48466">
    <property type="entry name" value="OS10G0509000 PROTEIN-RELATED"/>
    <property type="match status" value="1"/>
</dbReference>
<sequence length="281" mass="31180">MLLHIALVHCNSLAWATTSFSFRHPRQSRIRADVQHQHQLHLSSSGSRSPSAIPDSLKVLQWNELCDSVSSFASTPLGRKASLSQLSAVADVSFEDSKKLLAETAAAIQLIDYGAPMDFAELDLVLVKLAIEHASRGFPVGGLEAMAVATLLQFAHTLQIALETAAKEDTDCYNNFMPLAQVILDAIISRQLVKSILQVVDDDGSVKDSAVCLLRPLFYILFRLLHAGHNRRRNSNIRKPSRYLKIGNSIQIEFDVKKSIEFELRTSSSPPIVYYNSLRSH</sequence>
<feature type="chain" id="PRO_5044718889" evidence="1">
    <location>
        <begin position="17"/>
        <end position="281"/>
    </location>
</feature>
<organism evidence="3 4">
    <name type="scientific">Iris pallida</name>
    <name type="common">Sweet iris</name>
    <dbReference type="NCBI Taxonomy" id="29817"/>
    <lineage>
        <taxon>Eukaryota</taxon>
        <taxon>Viridiplantae</taxon>
        <taxon>Streptophyta</taxon>
        <taxon>Embryophyta</taxon>
        <taxon>Tracheophyta</taxon>
        <taxon>Spermatophyta</taxon>
        <taxon>Magnoliopsida</taxon>
        <taxon>Liliopsida</taxon>
        <taxon>Asparagales</taxon>
        <taxon>Iridaceae</taxon>
        <taxon>Iridoideae</taxon>
        <taxon>Irideae</taxon>
        <taxon>Iris</taxon>
    </lineage>
</organism>
<proteinExistence type="predicted"/>
<dbReference type="InterPro" id="IPR045076">
    <property type="entry name" value="MutS"/>
</dbReference>
<evidence type="ECO:0000313" key="4">
    <source>
        <dbReference type="Proteomes" id="UP001140949"/>
    </source>
</evidence>
<dbReference type="GO" id="GO:0140664">
    <property type="term" value="F:ATP-dependent DNA damage sensor activity"/>
    <property type="evidence" value="ECO:0007669"/>
    <property type="project" value="InterPro"/>
</dbReference>
<dbReference type="AlphaFoldDB" id="A0AAX6I3F9"/>
<name>A0AAX6I3F9_IRIPA</name>
<keyword evidence="1" id="KW-0732">Signal</keyword>
<keyword evidence="4" id="KW-1185">Reference proteome</keyword>
<comment type="caution">
    <text evidence="3">The sequence shown here is derived from an EMBL/GenBank/DDBJ whole genome shotgun (WGS) entry which is preliminary data.</text>
</comment>
<dbReference type="Proteomes" id="UP001140949">
    <property type="component" value="Unassembled WGS sequence"/>
</dbReference>
<dbReference type="EMBL" id="JANAVB010038208">
    <property type="protein sequence ID" value="KAJ6801294.1"/>
    <property type="molecule type" value="Genomic_DNA"/>
</dbReference>
<accession>A0AAX6I3F9</accession>
<reference evidence="3" key="2">
    <citation type="submission" date="2023-04" db="EMBL/GenBank/DDBJ databases">
        <authorList>
            <person name="Bruccoleri R.E."/>
            <person name="Oakeley E.J."/>
            <person name="Faust A.-M."/>
            <person name="Dessus-Babus S."/>
            <person name="Altorfer M."/>
            <person name="Burckhardt D."/>
            <person name="Oertli M."/>
            <person name="Naumann U."/>
            <person name="Petersen F."/>
            <person name="Wong J."/>
        </authorList>
    </citation>
    <scope>NUCLEOTIDE SEQUENCE</scope>
    <source>
        <strain evidence="3">GSM-AAB239-AS_SAM_17_03QT</strain>
        <tissue evidence="3">Leaf</tissue>
    </source>
</reference>
<dbReference type="PANTHER" id="PTHR48466:SF2">
    <property type="entry name" value="OS10G0509000 PROTEIN"/>
    <property type="match status" value="1"/>
</dbReference>
<dbReference type="EMBL" id="JANAVB010005186">
    <property type="protein sequence ID" value="KAJ6847628.1"/>
    <property type="molecule type" value="Genomic_DNA"/>
</dbReference>
<evidence type="ECO:0000313" key="3">
    <source>
        <dbReference type="EMBL" id="KAJ6847628.1"/>
    </source>
</evidence>
<dbReference type="GO" id="GO:0030983">
    <property type="term" value="F:mismatched DNA binding"/>
    <property type="evidence" value="ECO:0007669"/>
    <property type="project" value="InterPro"/>
</dbReference>
<evidence type="ECO:0000256" key="1">
    <source>
        <dbReference type="SAM" id="SignalP"/>
    </source>
</evidence>
<dbReference type="GO" id="GO:0006298">
    <property type="term" value="P:mismatch repair"/>
    <property type="evidence" value="ECO:0007669"/>
    <property type="project" value="InterPro"/>
</dbReference>
<reference evidence="3" key="1">
    <citation type="journal article" date="2023" name="GigaByte">
        <title>Genome assembly of the bearded iris, Iris pallida Lam.</title>
        <authorList>
            <person name="Bruccoleri R.E."/>
            <person name="Oakeley E.J."/>
            <person name="Faust A.M.E."/>
            <person name="Altorfer M."/>
            <person name="Dessus-Babus S."/>
            <person name="Burckhardt D."/>
            <person name="Oertli M."/>
            <person name="Naumann U."/>
            <person name="Petersen F."/>
            <person name="Wong J."/>
        </authorList>
    </citation>
    <scope>NUCLEOTIDE SEQUENCE</scope>
    <source>
        <strain evidence="3">GSM-AAB239-AS_SAM_17_03QT</strain>
    </source>
</reference>
<protein>
    <submittedName>
        <fullName evidence="3">Uncharacterized protein</fullName>
    </submittedName>
</protein>
<feature type="signal peptide" evidence="1">
    <location>
        <begin position="1"/>
        <end position="16"/>
    </location>
</feature>